<reference evidence="1" key="1">
    <citation type="submission" date="2014-09" db="EMBL/GenBank/DDBJ databases">
        <authorList>
            <person name="Magalhaes I.L.F."/>
            <person name="Oliveira U."/>
            <person name="Santos F.R."/>
            <person name="Vidigal T.H.D.A."/>
            <person name="Brescovit A.D."/>
            <person name="Santos A.J."/>
        </authorList>
    </citation>
    <scope>NUCLEOTIDE SEQUENCE</scope>
    <source>
        <tissue evidence="1">Shoot tissue taken approximately 20 cm above the soil surface</tissue>
    </source>
</reference>
<proteinExistence type="predicted"/>
<accession>A0A0A9GGB0</accession>
<evidence type="ECO:0000313" key="1">
    <source>
        <dbReference type="EMBL" id="JAE22494.1"/>
    </source>
</evidence>
<organism evidence="1">
    <name type="scientific">Arundo donax</name>
    <name type="common">Giant reed</name>
    <name type="synonym">Donax arundinaceus</name>
    <dbReference type="NCBI Taxonomy" id="35708"/>
    <lineage>
        <taxon>Eukaryota</taxon>
        <taxon>Viridiplantae</taxon>
        <taxon>Streptophyta</taxon>
        <taxon>Embryophyta</taxon>
        <taxon>Tracheophyta</taxon>
        <taxon>Spermatophyta</taxon>
        <taxon>Magnoliopsida</taxon>
        <taxon>Liliopsida</taxon>
        <taxon>Poales</taxon>
        <taxon>Poaceae</taxon>
        <taxon>PACMAD clade</taxon>
        <taxon>Arundinoideae</taxon>
        <taxon>Arundineae</taxon>
        <taxon>Arundo</taxon>
    </lineage>
</organism>
<dbReference type="AlphaFoldDB" id="A0A0A9GGB0"/>
<sequence length="51" mass="5786">MRAAQKPTFCGSLQTEDCPPSGITRVIPDKCFESFKTASHLSYFVNMQRIF</sequence>
<name>A0A0A9GGB0_ARUDO</name>
<dbReference type="EMBL" id="GBRH01175402">
    <property type="protein sequence ID" value="JAE22494.1"/>
    <property type="molecule type" value="Transcribed_RNA"/>
</dbReference>
<reference evidence="1" key="2">
    <citation type="journal article" date="2015" name="Data Brief">
        <title>Shoot transcriptome of the giant reed, Arundo donax.</title>
        <authorList>
            <person name="Barrero R.A."/>
            <person name="Guerrero F.D."/>
            <person name="Moolhuijzen P."/>
            <person name="Goolsby J.A."/>
            <person name="Tidwell J."/>
            <person name="Bellgard S.E."/>
            <person name="Bellgard M.I."/>
        </authorList>
    </citation>
    <scope>NUCLEOTIDE SEQUENCE</scope>
    <source>
        <tissue evidence="1">Shoot tissue taken approximately 20 cm above the soil surface</tissue>
    </source>
</reference>
<protein>
    <submittedName>
        <fullName evidence="1">Uncharacterized protein</fullName>
    </submittedName>
</protein>